<dbReference type="OrthoDB" id="426210at2759"/>
<protein>
    <submittedName>
        <fullName evidence="1">Uncharacterized protein</fullName>
    </submittedName>
</protein>
<proteinExistence type="predicted"/>
<organism evidence="1 2">
    <name type="scientific">Paramuricea clavata</name>
    <name type="common">Red gorgonian</name>
    <name type="synonym">Violescent sea-whip</name>
    <dbReference type="NCBI Taxonomy" id="317549"/>
    <lineage>
        <taxon>Eukaryota</taxon>
        <taxon>Metazoa</taxon>
        <taxon>Cnidaria</taxon>
        <taxon>Anthozoa</taxon>
        <taxon>Octocorallia</taxon>
        <taxon>Malacalcyonacea</taxon>
        <taxon>Plexauridae</taxon>
        <taxon>Paramuricea</taxon>
    </lineage>
</organism>
<reference evidence="1" key="1">
    <citation type="submission" date="2020-04" db="EMBL/GenBank/DDBJ databases">
        <authorList>
            <person name="Alioto T."/>
            <person name="Alioto T."/>
            <person name="Gomez Garrido J."/>
        </authorList>
    </citation>
    <scope>NUCLEOTIDE SEQUENCE</scope>
    <source>
        <strain evidence="1">A484AB</strain>
    </source>
</reference>
<comment type="caution">
    <text evidence="1">The sequence shown here is derived from an EMBL/GenBank/DDBJ whole genome shotgun (WGS) entry which is preliminary data.</text>
</comment>
<gene>
    <name evidence="1" type="ORF">PACLA_8A058319</name>
</gene>
<dbReference type="EMBL" id="CACRXK020007349">
    <property type="protein sequence ID" value="CAB4012025.1"/>
    <property type="molecule type" value="Genomic_DNA"/>
</dbReference>
<dbReference type="InterPro" id="IPR000477">
    <property type="entry name" value="RT_dom"/>
</dbReference>
<dbReference type="PANTHER" id="PTHR33332">
    <property type="entry name" value="REVERSE TRANSCRIPTASE DOMAIN-CONTAINING PROTEIN"/>
    <property type="match status" value="1"/>
</dbReference>
<name>A0A7D9EMV6_PARCT</name>
<evidence type="ECO:0000313" key="1">
    <source>
        <dbReference type="EMBL" id="CAB4012025.1"/>
    </source>
</evidence>
<dbReference type="AlphaFoldDB" id="A0A7D9EMV6"/>
<dbReference type="Pfam" id="PF00078">
    <property type="entry name" value="RVT_1"/>
    <property type="match status" value="1"/>
</dbReference>
<accession>A0A7D9EMV6</accession>
<dbReference type="PROSITE" id="PS50878">
    <property type="entry name" value="RT_POL"/>
    <property type="match status" value="1"/>
</dbReference>
<feature type="non-terminal residue" evidence="1">
    <location>
        <position position="1"/>
    </location>
</feature>
<evidence type="ECO:0000313" key="2">
    <source>
        <dbReference type="Proteomes" id="UP001152795"/>
    </source>
</evidence>
<keyword evidence="2" id="KW-1185">Reference proteome</keyword>
<dbReference type="Proteomes" id="UP001152795">
    <property type="component" value="Unassembled WGS sequence"/>
</dbReference>
<sequence length="212" mass="23799">EWKEANVLPIPKKGNIHEISNYRPISLPSLVSKLLEQVVNIHVSEFVQSSLNNLQHGFGFRKRGSCITQLLGVFHDVGKALDSRKESDMIYLDFSKAIQCHIACNLLLKLEQHGVSGLLLSWFSDYLNERRQRVVVEGVASSFLTATSGVSQGSVLGPLLFLTYANDLPNAANHSIVSMFADDSKCYREISQPRDRDFLQLDLNLLHQWSST</sequence>
<dbReference type="CDD" id="cd01650">
    <property type="entry name" value="RT_nLTR_like"/>
    <property type="match status" value="1"/>
</dbReference>